<feature type="transmembrane region" description="Helical" evidence="2">
    <location>
        <begin position="126"/>
        <end position="145"/>
    </location>
</feature>
<dbReference type="RefSeq" id="WP_208762076.1">
    <property type="nucleotide sequence ID" value="NZ_BMMN01000020.1"/>
</dbReference>
<dbReference type="SUPFAM" id="SSF47781">
    <property type="entry name" value="RuvA domain 2-like"/>
    <property type="match status" value="1"/>
</dbReference>
<dbReference type="GO" id="GO:0006281">
    <property type="term" value="P:DNA repair"/>
    <property type="evidence" value="ECO:0007669"/>
    <property type="project" value="InterPro"/>
</dbReference>
<reference evidence="4" key="2">
    <citation type="submission" date="2020-09" db="EMBL/GenBank/DDBJ databases">
        <authorList>
            <person name="Sun Q."/>
            <person name="Zhou Y."/>
        </authorList>
    </citation>
    <scope>NUCLEOTIDE SEQUENCE</scope>
    <source>
        <strain evidence="4">CGMCC 4.7138</strain>
    </source>
</reference>
<dbReference type="EMBL" id="BMMN01000020">
    <property type="protein sequence ID" value="GGO30647.1"/>
    <property type="molecule type" value="Genomic_DNA"/>
</dbReference>
<gene>
    <name evidence="4" type="ORF">GCM10011574_67240</name>
</gene>
<evidence type="ECO:0000256" key="1">
    <source>
        <dbReference type="SAM" id="MobiDB-lite"/>
    </source>
</evidence>
<accession>A0A8H9H8H3</accession>
<feature type="compositionally biased region" description="Low complexity" evidence="1">
    <location>
        <begin position="291"/>
        <end position="306"/>
    </location>
</feature>
<feature type="region of interest" description="Disordered" evidence="1">
    <location>
        <begin position="166"/>
        <end position="225"/>
    </location>
</feature>
<feature type="region of interest" description="Disordered" evidence="1">
    <location>
        <begin position="291"/>
        <end position="313"/>
    </location>
</feature>
<proteinExistence type="predicted"/>
<dbReference type="GO" id="GO:0003677">
    <property type="term" value="F:DNA binding"/>
    <property type="evidence" value="ECO:0007669"/>
    <property type="project" value="InterPro"/>
</dbReference>
<dbReference type="PANTHER" id="PTHR21180">
    <property type="entry name" value="ENDONUCLEASE/EXONUCLEASE/PHOSPHATASE FAMILY DOMAIN-CONTAINING PROTEIN 1"/>
    <property type="match status" value="1"/>
</dbReference>
<feature type="region of interest" description="Disordered" evidence="1">
    <location>
        <begin position="1"/>
        <end position="107"/>
    </location>
</feature>
<evidence type="ECO:0000256" key="2">
    <source>
        <dbReference type="SAM" id="Phobius"/>
    </source>
</evidence>
<dbReference type="Gene3D" id="1.10.150.320">
    <property type="entry name" value="Photosystem II 12 kDa extrinsic protein"/>
    <property type="match status" value="1"/>
</dbReference>
<feature type="compositionally biased region" description="Low complexity" evidence="1">
    <location>
        <begin position="171"/>
        <end position="202"/>
    </location>
</feature>
<keyword evidence="2" id="KW-0812">Transmembrane</keyword>
<dbReference type="PANTHER" id="PTHR21180:SF32">
    <property type="entry name" value="ENDONUCLEASE_EXONUCLEASE_PHOSPHATASE FAMILY DOMAIN-CONTAINING PROTEIN 1"/>
    <property type="match status" value="1"/>
</dbReference>
<evidence type="ECO:0000259" key="3">
    <source>
        <dbReference type="SMART" id="SM00278"/>
    </source>
</evidence>
<keyword evidence="2" id="KW-0472">Membrane</keyword>
<protein>
    <recommendedName>
        <fullName evidence="3">Helix-hairpin-helix DNA-binding motif class 1 domain-containing protein</fullName>
    </recommendedName>
</protein>
<organism evidence="4 5">
    <name type="scientific">Microbispora bryophytorum</name>
    <dbReference type="NCBI Taxonomy" id="1460882"/>
    <lineage>
        <taxon>Bacteria</taxon>
        <taxon>Bacillati</taxon>
        <taxon>Actinomycetota</taxon>
        <taxon>Actinomycetes</taxon>
        <taxon>Streptosporangiales</taxon>
        <taxon>Streptosporangiaceae</taxon>
        <taxon>Microbispora</taxon>
    </lineage>
</organism>
<feature type="compositionally biased region" description="Low complexity" evidence="1">
    <location>
        <begin position="211"/>
        <end position="225"/>
    </location>
</feature>
<dbReference type="InterPro" id="IPR019554">
    <property type="entry name" value="Soluble_ligand-bd"/>
</dbReference>
<dbReference type="InterPro" id="IPR010994">
    <property type="entry name" value="RuvA_2-like"/>
</dbReference>
<dbReference type="GO" id="GO:0015628">
    <property type="term" value="P:protein secretion by the type II secretion system"/>
    <property type="evidence" value="ECO:0007669"/>
    <property type="project" value="TreeGrafter"/>
</dbReference>
<dbReference type="Gene3D" id="3.10.560.10">
    <property type="entry name" value="Outer membrane lipoprotein wza domain like"/>
    <property type="match status" value="1"/>
</dbReference>
<feature type="domain" description="Helix-hairpin-helix DNA-binding motif class 1" evidence="3">
    <location>
        <begin position="356"/>
        <end position="375"/>
    </location>
</feature>
<dbReference type="InterPro" id="IPR051675">
    <property type="entry name" value="Endo/Exo/Phosphatase_dom_1"/>
</dbReference>
<sequence>MRSKESRGPVRGVVGESRLRGLLRPLDPVPPSARLRSTPSPPGPPPSFGAPHLVRADTYVPEHPTEAEDGPYREETSGMSGLPEEAVDRREGQADGPGTSARDLRTLGREALGRTLPRLDPGMPGLRVLVAAGLLAAIVTGILAWRSRPVAEPIAPPLPAAAVGDLGPATADSAGHSSGHSSDRAAGSAAGPFASPGSGSDATPGPAPDSGPGATAYVAGAGGPTATTPGSSARVVVYVTGKVRNPGVFVLASGSRVADAIEAAGGLRKGAKPGGINLARRLVDGEQIVAGSPATAGAGPATGPQPGMEPGTTGAGVVNLNTATAEQLDALPGIGGVIAQRIVDYRDAHGGFQSVDQLKDVPGIGDRKFAEMRDKVSV</sequence>
<dbReference type="InterPro" id="IPR004509">
    <property type="entry name" value="Competence_ComEA_HhH"/>
</dbReference>
<dbReference type="Pfam" id="PF12836">
    <property type="entry name" value="HHH_3"/>
    <property type="match status" value="1"/>
</dbReference>
<dbReference type="Pfam" id="PF10531">
    <property type="entry name" value="SLBB"/>
    <property type="match status" value="1"/>
</dbReference>
<evidence type="ECO:0000313" key="4">
    <source>
        <dbReference type="EMBL" id="GGO30647.1"/>
    </source>
</evidence>
<dbReference type="GO" id="GO:0015627">
    <property type="term" value="C:type II protein secretion system complex"/>
    <property type="evidence" value="ECO:0007669"/>
    <property type="project" value="TreeGrafter"/>
</dbReference>
<keyword evidence="2" id="KW-1133">Transmembrane helix</keyword>
<keyword evidence="5" id="KW-1185">Reference proteome</keyword>
<name>A0A8H9H8H3_9ACTN</name>
<evidence type="ECO:0000313" key="5">
    <source>
        <dbReference type="Proteomes" id="UP000653480"/>
    </source>
</evidence>
<dbReference type="Proteomes" id="UP000653480">
    <property type="component" value="Unassembled WGS sequence"/>
</dbReference>
<reference evidence="4" key="1">
    <citation type="journal article" date="2014" name="Int. J. Syst. Evol. Microbiol.">
        <title>Complete genome sequence of Corynebacterium casei LMG S-19264T (=DSM 44701T), isolated from a smear-ripened cheese.</title>
        <authorList>
            <consortium name="US DOE Joint Genome Institute (JGI-PGF)"/>
            <person name="Walter F."/>
            <person name="Albersmeier A."/>
            <person name="Kalinowski J."/>
            <person name="Ruckert C."/>
        </authorList>
    </citation>
    <scope>NUCLEOTIDE SEQUENCE</scope>
    <source>
        <strain evidence="4">CGMCC 4.7138</strain>
    </source>
</reference>
<dbReference type="InterPro" id="IPR003583">
    <property type="entry name" value="Hlx-hairpin-Hlx_DNA-bd_motif"/>
</dbReference>
<dbReference type="NCBIfam" id="TIGR00426">
    <property type="entry name" value="competence protein ComEA helix-hairpin-helix repeat region"/>
    <property type="match status" value="1"/>
</dbReference>
<feature type="compositionally biased region" description="Pro residues" evidence="1">
    <location>
        <begin position="39"/>
        <end position="48"/>
    </location>
</feature>
<feature type="compositionally biased region" description="Basic and acidic residues" evidence="1">
    <location>
        <begin position="63"/>
        <end position="76"/>
    </location>
</feature>
<comment type="caution">
    <text evidence="4">The sequence shown here is derived from an EMBL/GenBank/DDBJ whole genome shotgun (WGS) entry which is preliminary data.</text>
</comment>
<dbReference type="AlphaFoldDB" id="A0A8H9H8H3"/>
<feature type="domain" description="Helix-hairpin-helix DNA-binding motif class 1" evidence="3">
    <location>
        <begin position="326"/>
        <end position="345"/>
    </location>
</feature>
<dbReference type="SMART" id="SM00278">
    <property type="entry name" value="HhH1"/>
    <property type="match status" value="2"/>
</dbReference>